<dbReference type="PANTHER" id="PTHR28554">
    <property type="entry name" value="39S RIBOSOMAL PROTEIN L45, MITOCHONDRIAL"/>
    <property type="match status" value="1"/>
</dbReference>
<dbReference type="GO" id="GO:0005739">
    <property type="term" value="C:mitochondrion"/>
    <property type="evidence" value="ECO:0007669"/>
    <property type="project" value="UniProtKB-SubCell"/>
</dbReference>
<dbReference type="Gene3D" id="3.10.450.240">
    <property type="match status" value="1"/>
</dbReference>
<dbReference type="AlphaFoldDB" id="A0AA40D103"/>
<comment type="subcellular location">
    <subcellularLocation>
        <location evidence="1">Mitochondrion</location>
    </subcellularLocation>
</comment>
<organism evidence="5 6">
    <name type="scientific">Cercophora newfieldiana</name>
    <dbReference type="NCBI Taxonomy" id="92897"/>
    <lineage>
        <taxon>Eukaryota</taxon>
        <taxon>Fungi</taxon>
        <taxon>Dikarya</taxon>
        <taxon>Ascomycota</taxon>
        <taxon>Pezizomycotina</taxon>
        <taxon>Sordariomycetes</taxon>
        <taxon>Sordariomycetidae</taxon>
        <taxon>Sordariales</taxon>
        <taxon>Lasiosphaeriaceae</taxon>
        <taxon>Cercophora</taxon>
    </lineage>
</organism>
<evidence type="ECO:0000256" key="1">
    <source>
        <dbReference type="ARBA" id="ARBA00004173"/>
    </source>
</evidence>
<gene>
    <name evidence="5" type="ORF">B0T16DRAFT_399066</name>
</gene>
<evidence type="ECO:0000313" key="5">
    <source>
        <dbReference type="EMBL" id="KAK0656314.1"/>
    </source>
</evidence>
<evidence type="ECO:0000313" key="6">
    <source>
        <dbReference type="Proteomes" id="UP001174936"/>
    </source>
</evidence>
<dbReference type="EMBL" id="JAULSV010000001">
    <property type="protein sequence ID" value="KAK0656314.1"/>
    <property type="molecule type" value="Genomic_DNA"/>
</dbReference>
<proteinExistence type="predicted"/>
<name>A0AA40D103_9PEZI</name>
<keyword evidence="2" id="KW-0809">Transit peptide</keyword>
<protein>
    <recommendedName>
        <fullName evidence="7">Tim44-like domain-containing protein</fullName>
    </recommendedName>
</protein>
<evidence type="ECO:0008006" key="7">
    <source>
        <dbReference type="Google" id="ProtNLM"/>
    </source>
</evidence>
<keyword evidence="6" id="KW-1185">Reference proteome</keyword>
<dbReference type="InterPro" id="IPR051975">
    <property type="entry name" value="mtLSU_mL45"/>
</dbReference>
<dbReference type="Proteomes" id="UP001174936">
    <property type="component" value="Unassembled WGS sequence"/>
</dbReference>
<evidence type="ECO:0000256" key="4">
    <source>
        <dbReference type="SAM" id="MobiDB-lite"/>
    </source>
</evidence>
<keyword evidence="3" id="KW-0496">Mitochondrion</keyword>
<accession>A0AA40D103</accession>
<comment type="caution">
    <text evidence="5">The sequence shown here is derived from an EMBL/GenBank/DDBJ whole genome shotgun (WGS) entry which is preliminary data.</text>
</comment>
<feature type="region of interest" description="Disordered" evidence="4">
    <location>
        <begin position="47"/>
        <end position="66"/>
    </location>
</feature>
<sequence length="312" mass="35376">MASTRVGLRAFRDMFSHTVKRATTVPAIRRTVVAPLVARSVRNASTRGFDRKSHLPPSPSARTSSLDQLDRIEPSAMQMILPGTLIPPPLSQWPRQPKPFFNFFWDVVKAWGRGKLQVLMMSISSKKGILKPRQFKLNNAQVILTAKAMHREMAEALAVGNKDALTKLCVKALATPLSANIDSRQNSRRYDWELVKYSGWRNPTIVSQSLSPILQSKGSPLMRQVIVRIKSRQRRTTYHKSANGLWQVNEGGKQEMDLEEYVALVSIVKPTTWASSEWRILGSVEPTTPEEWEMEKNALNAIEQEELKKYKL</sequence>
<reference evidence="5" key="1">
    <citation type="submission" date="2023-06" db="EMBL/GenBank/DDBJ databases">
        <title>Genome-scale phylogeny and comparative genomics of the fungal order Sordariales.</title>
        <authorList>
            <consortium name="Lawrence Berkeley National Laboratory"/>
            <person name="Hensen N."/>
            <person name="Bonometti L."/>
            <person name="Westerberg I."/>
            <person name="Brannstrom I.O."/>
            <person name="Guillou S."/>
            <person name="Cros-Aarteil S."/>
            <person name="Calhoun S."/>
            <person name="Haridas S."/>
            <person name="Kuo A."/>
            <person name="Mondo S."/>
            <person name="Pangilinan J."/>
            <person name="Riley R."/>
            <person name="Labutti K."/>
            <person name="Andreopoulos B."/>
            <person name="Lipzen A."/>
            <person name="Chen C."/>
            <person name="Yanf M."/>
            <person name="Daum C."/>
            <person name="Ng V."/>
            <person name="Clum A."/>
            <person name="Steindorff A."/>
            <person name="Ohm R."/>
            <person name="Martin F."/>
            <person name="Silar P."/>
            <person name="Natvig D."/>
            <person name="Lalanne C."/>
            <person name="Gautier V."/>
            <person name="Ament-Velasquez S.L."/>
            <person name="Kruys A."/>
            <person name="Hutchinson M.I."/>
            <person name="Powell A.J."/>
            <person name="Barry K."/>
            <person name="Miller A.N."/>
            <person name="Grigoriev I.V."/>
            <person name="Debuchy R."/>
            <person name="Gladieux P."/>
            <person name="Thoren M.H."/>
            <person name="Johannesson H."/>
        </authorList>
    </citation>
    <scope>NUCLEOTIDE SEQUENCE</scope>
    <source>
        <strain evidence="5">SMH2532-1</strain>
    </source>
</reference>
<evidence type="ECO:0000256" key="2">
    <source>
        <dbReference type="ARBA" id="ARBA00022946"/>
    </source>
</evidence>
<evidence type="ECO:0000256" key="3">
    <source>
        <dbReference type="ARBA" id="ARBA00023128"/>
    </source>
</evidence>
<dbReference type="PANTHER" id="PTHR28554:SF1">
    <property type="entry name" value="LARGE RIBOSOMAL SUBUNIT PROTEIN ML45"/>
    <property type="match status" value="1"/>
</dbReference>